<name>A0ACA9M0N0_9GLOM</name>
<accession>A0ACA9M0N0</accession>
<sequence length="50" mass="5592">MTIKVIGFSRSTNTLRVIACLNELGIPYQLDTPANFGVIKEKDYLANKHP</sequence>
<gene>
    <name evidence="1" type="ORF">DHETER_LOCUS5546</name>
</gene>
<protein>
    <submittedName>
        <fullName evidence="1">5890_t:CDS:1</fullName>
    </submittedName>
</protein>
<keyword evidence="2" id="KW-1185">Reference proteome</keyword>
<feature type="non-terminal residue" evidence="1">
    <location>
        <position position="50"/>
    </location>
</feature>
<organism evidence="1 2">
    <name type="scientific">Dentiscutata heterogama</name>
    <dbReference type="NCBI Taxonomy" id="1316150"/>
    <lineage>
        <taxon>Eukaryota</taxon>
        <taxon>Fungi</taxon>
        <taxon>Fungi incertae sedis</taxon>
        <taxon>Mucoromycota</taxon>
        <taxon>Glomeromycotina</taxon>
        <taxon>Glomeromycetes</taxon>
        <taxon>Diversisporales</taxon>
        <taxon>Gigasporaceae</taxon>
        <taxon>Dentiscutata</taxon>
    </lineage>
</organism>
<reference evidence="1" key="1">
    <citation type="submission" date="2021-06" db="EMBL/GenBank/DDBJ databases">
        <authorList>
            <person name="Kallberg Y."/>
            <person name="Tangrot J."/>
            <person name="Rosling A."/>
        </authorList>
    </citation>
    <scope>NUCLEOTIDE SEQUENCE</scope>
    <source>
        <strain evidence="1">IL203A</strain>
    </source>
</reference>
<dbReference type="EMBL" id="CAJVPU010006267">
    <property type="protein sequence ID" value="CAG8558712.1"/>
    <property type="molecule type" value="Genomic_DNA"/>
</dbReference>
<evidence type="ECO:0000313" key="1">
    <source>
        <dbReference type="EMBL" id="CAG8558712.1"/>
    </source>
</evidence>
<comment type="caution">
    <text evidence="1">The sequence shown here is derived from an EMBL/GenBank/DDBJ whole genome shotgun (WGS) entry which is preliminary data.</text>
</comment>
<dbReference type="Proteomes" id="UP000789702">
    <property type="component" value="Unassembled WGS sequence"/>
</dbReference>
<evidence type="ECO:0000313" key="2">
    <source>
        <dbReference type="Proteomes" id="UP000789702"/>
    </source>
</evidence>
<proteinExistence type="predicted"/>